<sequence length="115" mass="13189">MTQKARRPRPTDKRVSRQIPPKESVLIVCEGGKTEPQYFELIGRRLGLIGRYTHVEVAIKGEQCGSAPKSVVYFALQLRDEREEKASKSTITRKFDRVYCVIDRDKHKPETLDSA</sequence>
<comment type="caution">
    <text evidence="1">The sequence shown here is derived from an EMBL/GenBank/DDBJ whole genome shotgun (WGS) entry which is preliminary data.</text>
</comment>
<gene>
    <name evidence="1" type="ORF">LCGC14_2456210</name>
</gene>
<reference evidence="1" key="1">
    <citation type="journal article" date="2015" name="Nature">
        <title>Complex archaea that bridge the gap between prokaryotes and eukaryotes.</title>
        <authorList>
            <person name="Spang A."/>
            <person name="Saw J.H."/>
            <person name="Jorgensen S.L."/>
            <person name="Zaremba-Niedzwiedzka K."/>
            <person name="Martijn J."/>
            <person name="Lind A.E."/>
            <person name="van Eijk R."/>
            <person name="Schleper C."/>
            <person name="Guy L."/>
            <person name="Ettema T.J."/>
        </authorList>
    </citation>
    <scope>NUCLEOTIDE SEQUENCE</scope>
</reference>
<feature type="non-terminal residue" evidence="1">
    <location>
        <position position="115"/>
    </location>
</feature>
<dbReference type="InterPro" id="IPR025591">
    <property type="entry name" value="RloB"/>
</dbReference>
<accession>A0A0F9BEL1</accession>
<dbReference type="Pfam" id="PF13707">
    <property type="entry name" value="RloB"/>
    <property type="match status" value="1"/>
</dbReference>
<protein>
    <recommendedName>
        <fullName evidence="2">RloB domain-containing protein</fullName>
    </recommendedName>
</protein>
<evidence type="ECO:0008006" key="2">
    <source>
        <dbReference type="Google" id="ProtNLM"/>
    </source>
</evidence>
<dbReference type="EMBL" id="LAZR01038128">
    <property type="protein sequence ID" value="KKL20364.1"/>
    <property type="molecule type" value="Genomic_DNA"/>
</dbReference>
<dbReference type="AlphaFoldDB" id="A0A0F9BEL1"/>
<name>A0A0F9BEL1_9ZZZZ</name>
<evidence type="ECO:0000313" key="1">
    <source>
        <dbReference type="EMBL" id="KKL20364.1"/>
    </source>
</evidence>
<organism evidence="1">
    <name type="scientific">marine sediment metagenome</name>
    <dbReference type="NCBI Taxonomy" id="412755"/>
    <lineage>
        <taxon>unclassified sequences</taxon>
        <taxon>metagenomes</taxon>
        <taxon>ecological metagenomes</taxon>
    </lineage>
</organism>
<proteinExistence type="predicted"/>